<sequence length="401" mass="43751">MVENIRDNSTRLKLAASDPILTRPISIEADFSGMPSSETMSRTRASSTLFASCAHLLTPKVALVTDGHGGLLRRIEAPYLSQFSTTVKGRWLGRTVLDVITAEFSRLKDADVVKRMILAGHVTVNGKPTTATTCLADHDTLQTLVLRHEPDVVATTPTAVFEDNDFLVIDKPGSVPMYANARYVHNTLMSILETSGIIASRSDVFVVHRLDALTSGLVILAKTKTAAAALSRAIRDNAVQKSYLARVSGHLQADQIEVDQALGSVLRPTMTDPKEASTKIAVRFRTTIDGHDMTVVQCTPRHGRMHQIRQHLASIGHPIINDTLYQPDLMRYAPYSSRADAIGDASLWPVPDTTPGETMQLPALPGIERGRIMAIDLRAVKYAFPTLGLEFVVPDPAWASE</sequence>
<dbReference type="Pfam" id="PF00849">
    <property type="entry name" value="PseudoU_synth_2"/>
    <property type="match status" value="1"/>
</dbReference>
<organism evidence="2 3">
    <name type="scientific">Allomyces macrogynus (strain ATCC 38327)</name>
    <name type="common">Allomyces javanicus var. macrogynus</name>
    <dbReference type="NCBI Taxonomy" id="578462"/>
    <lineage>
        <taxon>Eukaryota</taxon>
        <taxon>Fungi</taxon>
        <taxon>Fungi incertae sedis</taxon>
        <taxon>Blastocladiomycota</taxon>
        <taxon>Blastocladiomycetes</taxon>
        <taxon>Blastocladiales</taxon>
        <taxon>Blastocladiaceae</taxon>
        <taxon>Allomyces</taxon>
    </lineage>
</organism>
<gene>
    <name evidence="2" type="ORF">AMAG_00873</name>
</gene>
<dbReference type="Gene3D" id="3.30.2350.10">
    <property type="entry name" value="Pseudouridine synthase"/>
    <property type="match status" value="1"/>
</dbReference>
<proteinExistence type="predicted"/>
<feature type="domain" description="Pseudouridine synthase RsuA/RluA-like" evidence="1">
    <location>
        <begin position="165"/>
        <end position="314"/>
    </location>
</feature>
<dbReference type="EMBL" id="GG745328">
    <property type="protein sequence ID" value="KNE54930.1"/>
    <property type="molecule type" value="Genomic_DNA"/>
</dbReference>
<name>A0A0L0RXR2_ALLM3</name>
<dbReference type="OMA" id="AVMNTEF"/>
<dbReference type="PANTHER" id="PTHR21600:SF40">
    <property type="entry name" value="PSEUDOURIDYLATE SYNTHASE RPUSD2"/>
    <property type="match status" value="1"/>
</dbReference>
<accession>A0A0L0RXR2</accession>
<dbReference type="GO" id="GO:0009982">
    <property type="term" value="F:pseudouridine synthase activity"/>
    <property type="evidence" value="ECO:0007669"/>
    <property type="project" value="InterPro"/>
</dbReference>
<dbReference type="InterPro" id="IPR050188">
    <property type="entry name" value="RluA_PseudoU_synthase"/>
</dbReference>
<evidence type="ECO:0000313" key="3">
    <source>
        <dbReference type="Proteomes" id="UP000054350"/>
    </source>
</evidence>
<evidence type="ECO:0000259" key="1">
    <source>
        <dbReference type="Pfam" id="PF00849"/>
    </source>
</evidence>
<evidence type="ECO:0000313" key="2">
    <source>
        <dbReference type="EMBL" id="KNE54930.1"/>
    </source>
</evidence>
<reference evidence="2 3" key="1">
    <citation type="submission" date="2009-11" db="EMBL/GenBank/DDBJ databases">
        <title>Annotation of Allomyces macrogynus ATCC 38327.</title>
        <authorList>
            <consortium name="The Broad Institute Genome Sequencing Platform"/>
            <person name="Russ C."/>
            <person name="Cuomo C."/>
            <person name="Burger G."/>
            <person name="Gray M.W."/>
            <person name="Holland P.W.H."/>
            <person name="King N."/>
            <person name="Lang F.B.F."/>
            <person name="Roger A.J."/>
            <person name="Ruiz-Trillo I."/>
            <person name="Young S.K."/>
            <person name="Zeng Q."/>
            <person name="Gargeya S."/>
            <person name="Fitzgerald M."/>
            <person name="Haas B."/>
            <person name="Abouelleil A."/>
            <person name="Alvarado L."/>
            <person name="Arachchi H.M."/>
            <person name="Berlin A."/>
            <person name="Chapman S.B."/>
            <person name="Gearin G."/>
            <person name="Goldberg J."/>
            <person name="Griggs A."/>
            <person name="Gujja S."/>
            <person name="Hansen M."/>
            <person name="Heiman D."/>
            <person name="Howarth C."/>
            <person name="Larimer J."/>
            <person name="Lui A."/>
            <person name="MacDonald P.J.P."/>
            <person name="McCowen C."/>
            <person name="Montmayeur A."/>
            <person name="Murphy C."/>
            <person name="Neiman D."/>
            <person name="Pearson M."/>
            <person name="Priest M."/>
            <person name="Roberts A."/>
            <person name="Saif S."/>
            <person name="Shea T."/>
            <person name="Sisk P."/>
            <person name="Stolte C."/>
            <person name="Sykes S."/>
            <person name="Wortman J."/>
            <person name="Nusbaum C."/>
            <person name="Birren B."/>
        </authorList>
    </citation>
    <scope>NUCLEOTIDE SEQUENCE [LARGE SCALE GENOMIC DNA]</scope>
    <source>
        <strain evidence="2 3">ATCC 38327</strain>
    </source>
</reference>
<dbReference type="InterPro" id="IPR006145">
    <property type="entry name" value="PsdUridine_synth_RsuA/RluA"/>
</dbReference>
<dbReference type="InterPro" id="IPR006224">
    <property type="entry name" value="PsdUridine_synth_RluA-like_CS"/>
</dbReference>
<dbReference type="GO" id="GO:0000455">
    <property type="term" value="P:enzyme-directed rRNA pseudouridine synthesis"/>
    <property type="evidence" value="ECO:0007669"/>
    <property type="project" value="TreeGrafter"/>
</dbReference>
<keyword evidence="3" id="KW-1185">Reference proteome</keyword>
<dbReference type="PANTHER" id="PTHR21600">
    <property type="entry name" value="MITOCHONDRIAL RNA PSEUDOURIDINE SYNTHASE"/>
    <property type="match status" value="1"/>
</dbReference>
<dbReference type="STRING" id="578462.A0A0L0RXR2"/>
<dbReference type="InterPro" id="IPR020103">
    <property type="entry name" value="PsdUridine_synth_cat_dom_sf"/>
</dbReference>
<dbReference type="PROSITE" id="PS01129">
    <property type="entry name" value="PSI_RLU"/>
    <property type="match status" value="1"/>
</dbReference>
<reference evidence="3" key="2">
    <citation type="submission" date="2009-11" db="EMBL/GenBank/DDBJ databases">
        <title>The Genome Sequence of Allomyces macrogynus strain ATCC 38327.</title>
        <authorList>
            <consortium name="The Broad Institute Genome Sequencing Platform"/>
            <person name="Russ C."/>
            <person name="Cuomo C."/>
            <person name="Shea T."/>
            <person name="Young S.K."/>
            <person name="Zeng Q."/>
            <person name="Koehrsen M."/>
            <person name="Haas B."/>
            <person name="Borodovsky M."/>
            <person name="Guigo R."/>
            <person name="Alvarado L."/>
            <person name="Berlin A."/>
            <person name="Borenstein D."/>
            <person name="Chen Z."/>
            <person name="Engels R."/>
            <person name="Freedman E."/>
            <person name="Gellesch M."/>
            <person name="Goldberg J."/>
            <person name="Griggs A."/>
            <person name="Gujja S."/>
            <person name="Heiman D."/>
            <person name="Hepburn T."/>
            <person name="Howarth C."/>
            <person name="Jen D."/>
            <person name="Larson L."/>
            <person name="Lewis B."/>
            <person name="Mehta T."/>
            <person name="Park D."/>
            <person name="Pearson M."/>
            <person name="Roberts A."/>
            <person name="Saif S."/>
            <person name="Shenoy N."/>
            <person name="Sisk P."/>
            <person name="Stolte C."/>
            <person name="Sykes S."/>
            <person name="Walk T."/>
            <person name="White J."/>
            <person name="Yandava C."/>
            <person name="Burger G."/>
            <person name="Gray M.W."/>
            <person name="Holland P.W.H."/>
            <person name="King N."/>
            <person name="Lang F.B.F."/>
            <person name="Roger A.J."/>
            <person name="Ruiz-Trillo I."/>
            <person name="Lander E."/>
            <person name="Nusbaum C."/>
        </authorList>
    </citation>
    <scope>NUCLEOTIDE SEQUENCE [LARGE SCALE GENOMIC DNA]</scope>
    <source>
        <strain evidence="3">ATCC 38327</strain>
    </source>
</reference>
<dbReference type="VEuPathDB" id="FungiDB:AMAG_00873"/>
<protein>
    <submittedName>
        <fullName evidence="2">RluA family pseudouridine synthase</fullName>
    </submittedName>
</protein>
<dbReference type="GO" id="GO:0003723">
    <property type="term" value="F:RNA binding"/>
    <property type="evidence" value="ECO:0007669"/>
    <property type="project" value="InterPro"/>
</dbReference>
<dbReference type="eggNOG" id="KOG1919">
    <property type="taxonomic scope" value="Eukaryota"/>
</dbReference>
<dbReference type="OrthoDB" id="424794at2759"/>
<dbReference type="AlphaFoldDB" id="A0A0L0RXR2"/>
<dbReference type="SUPFAM" id="SSF55120">
    <property type="entry name" value="Pseudouridine synthase"/>
    <property type="match status" value="1"/>
</dbReference>
<dbReference type="Proteomes" id="UP000054350">
    <property type="component" value="Unassembled WGS sequence"/>
</dbReference>